<organism evidence="1 2">
    <name type="scientific">Clathrospora elynae</name>
    <dbReference type="NCBI Taxonomy" id="706981"/>
    <lineage>
        <taxon>Eukaryota</taxon>
        <taxon>Fungi</taxon>
        <taxon>Dikarya</taxon>
        <taxon>Ascomycota</taxon>
        <taxon>Pezizomycotina</taxon>
        <taxon>Dothideomycetes</taxon>
        <taxon>Pleosporomycetidae</taxon>
        <taxon>Pleosporales</taxon>
        <taxon>Diademaceae</taxon>
        <taxon>Clathrospora</taxon>
    </lineage>
</organism>
<reference evidence="1" key="1">
    <citation type="journal article" date="2020" name="Stud. Mycol.">
        <title>101 Dothideomycetes genomes: a test case for predicting lifestyles and emergence of pathogens.</title>
        <authorList>
            <person name="Haridas S."/>
            <person name="Albert R."/>
            <person name="Binder M."/>
            <person name="Bloem J."/>
            <person name="Labutti K."/>
            <person name="Salamov A."/>
            <person name="Andreopoulos B."/>
            <person name="Baker S."/>
            <person name="Barry K."/>
            <person name="Bills G."/>
            <person name="Bluhm B."/>
            <person name="Cannon C."/>
            <person name="Castanera R."/>
            <person name="Culley D."/>
            <person name="Daum C."/>
            <person name="Ezra D."/>
            <person name="Gonzalez J."/>
            <person name="Henrissat B."/>
            <person name="Kuo A."/>
            <person name="Liang C."/>
            <person name="Lipzen A."/>
            <person name="Lutzoni F."/>
            <person name="Magnuson J."/>
            <person name="Mondo S."/>
            <person name="Nolan M."/>
            <person name="Ohm R."/>
            <person name="Pangilinan J."/>
            <person name="Park H.-J."/>
            <person name="Ramirez L."/>
            <person name="Alfaro M."/>
            <person name="Sun H."/>
            <person name="Tritt A."/>
            <person name="Yoshinaga Y."/>
            <person name="Zwiers L.-H."/>
            <person name="Turgeon B."/>
            <person name="Goodwin S."/>
            <person name="Spatafora J."/>
            <person name="Crous P."/>
            <person name="Grigoriev I."/>
        </authorList>
    </citation>
    <scope>NUCLEOTIDE SEQUENCE</scope>
    <source>
        <strain evidence="1">CBS 161.51</strain>
    </source>
</reference>
<dbReference type="Proteomes" id="UP000800038">
    <property type="component" value="Unassembled WGS sequence"/>
</dbReference>
<proteinExistence type="predicted"/>
<sequence length="72" mass="8632">VAVTGRSEGSFHRVTFATLYRNFKTENYMVRIPEHGTTKLWTEQDKYMLERDVGILRYFHLYIKTPITEIFD</sequence>
<evidence type="ECO:0000313" key="2">
    <source>
        <dbReference type="Proteomes" id="UP000800038"/>
    </source>
</evidence>
<dbReference type="EMBL" id="ML976064">
    <property type="protein sequence ID" value="KAF1940337.1"/>
    <property type="molecule type" value="Genomic_DNA"/>
</dbReference>
<dbReference type="AlphaFoldDB" id="A0A6A5STC6"/>
<protein>
    <submittedName>
        <fullName evidence="1">Uncharacterized protein</fullName>
    </submittedName>
</protein>
<evidence type="ECO:0000313" key="1">
    <source>
        <dbReference type="EMBL" id="KAF1940337.1"/>
    </source>
</evidence>
<keyword evidence="2" id="KW-1185">Reference proteome</keyword>
<feature type="non-terminal residue" evidence="1">
    <location>
        <position position="1"/>
    </location>
</feature>
<dbReference type="OrthoDB" id="10003767at2759"/>
<gene>
    <name evidence="1" type="ORF">EJ02DRAFT_350144</name>
</gene>
<accession>A0A6A5STC6</accession>
<name>A0A6A5STC6_9PLEO</name>